<dbReference type="Pfam" id="PF16918">
    <property type="entry name" value="PknG_TPR"/>
    <property type="match status" value="1"/>
</dbReference>
<dbReference type="CDD" id="cd14014">
    <property type="entry name" value="STKc_PknB_like"/>
    <property type="match status" value="1"/>
</dbReference>
<feature type="domain" description="Protein kinase" evidence="10">
    <location>
        <begin position="215"/>
        <end position="479"/>
    </location>
</feature>
<keyword evidence="12" id="KW-1185">Reference proteome</keyword>
<evidence type="ECO:0000256" key="4">
    <source>
        <dbReference type="ARBA" id="ARBA00022741"/>
    </source>
</evidence>
<evidence type="ECO:0000313" key="11">
    <source>
        <dbReference type="EMBL" id="GIJ73687.1"/>
    </source>
</evidence>
<dbReference type="FunFam" id="3.30.200.20:FF:000205">
    <property type="entry name" value="Serine/threonine protein kinase"/>
    <property type="match status" value="1"/>
</dbReference>
<comment type="caution">
    <text evidence="11">The sequence shown here is derived from an EMBL/GenBank/DDBJ whole genome shotgun (WGS) entry which is preliminary data.</text>
</comment>
<dbReference type="FunFam" id="1.10.510.10:FF:000306">
    <property type="entry name" value="Serine/threonine protein kinase"/>
    <property type="match status" value="1"/>
</dbReference>
<dbReference type="EC" id="2.7.11.1" evidence="1"/>
<organism evidence="11 12">
    <name type="scientific">Virgisporangium ochraceum</name>
    <dbReference type="NCBI Taxonomy" id="65505"/>
    <lineage>
        <taxon>Bacteria</taxon>
        <taxon>Bacillati</taxon>
        <taxon>Actinomycetota</taxon>
        <taxon>Actinomycetes</taxon>
        <taxon>Micromonosporales</taxon>
        <taxon>Micromonosporaceae</taxon>
        <taxon>Virgisporangium</taxon>
    </lineage>
</organism>
<dbReference type="RefSeq" id="WP_239160906.1">
    <property type="nucleotide sequence ID" value="NZ_BOPH01000122.1"/>
</dbReference>
<dbReference type="PANTHER" id="PTHR24363">
    <property type="entry name" value="SERINE/THREONINE PROTEIN KINASE"/>
    <property type="match status" value="1"/>
</dbReference>
<comment type="catalytic activity">
    <reaction evidence="7">
        <text>L-threonyl-[protein] + ATP = O-phospho-L-threonyl-[protein] + ADP + H(+)</text>
        <dbReference type="Rhea" id="RHEA:46608"/>
        <dbReference type="Rhea" id="RHEA-COMP:11060"/>
        <dbReference type="Rhea" id="RHEA-COMP:11605"/>
        <dbReference type="ChEBI" id="CHEBI:15378"/>
        <dbReference type="ChEBI" id="CHEBI:30013"/>
        <dbReference type="ChEBI" id="CHEBI:30616"/>
        <dbReference type="ChEBI" id="CHEBI:61977"/>
        <dbReference type="ChEBI" id="CHEBI:456216"/>
        <dbReference type="EC" id="2.7.11.1"/>
    </reaction>
</comment>
<dbReference type="PANTHER" id="PTHR24363:SF0">
    <property type="entry name" value="SERINE_THREONINE KINASE LIKE DOMAIN CONTAINING 1"/>
    <property type="match status" value="1"/>
</dbReference>
<dbReference type="InterPro" id="IPR031634">
    <property type="entry name" value="PknG_rubred"/>
</dbReference>
<sequence>MNCRRPGCTGSYGPEGYCDECGRKAPAAPAQASPPGQPHGSAPPAPRPGPPHEYGPASRPVSSMAQPTDGPQPHVLAPELTPTGSAVAPDAWGDLNAAFGATTGAGPAVSTPTAASGPPSGSGVSRSGRRSRSSRGRLGAGLLDMPRIPRRDPQQAVLADPVVQEKRRYCARCDHPVGRSRNGQPGLTSGFCPTCRSPYSFLPRLSAGDLISGRYEVLGCLAHGGLGWIYLARDRNVSDTVADRWVVLKGLIDTGDPDAMAAAVAERRFLVNVDHPHIVKIHDFVSHPDPRTGTAVGYIVMEYVGGPSLRDLLLTNRDQTSAALPLPQVLAYALDVLPALGYLHDRDLLYCDFKPDNVIHADDQIKLIDLGAVRRIDDVTSAVYGTPGYQAPEVSTVGPSVASDIYTVGRALAVLSFGFRGFSTTYVDRLPDRGEVRLLATEESFDRLLRKATHRDPARRFPSTSDMAEQVRGVLREVLSAYDGVPRPEPSAQFTRERRVFGTVAGLFDGSEDGHVNGATVAAALPLPLPDPSDPGVGYLATVATTDPAELVAVLANAPVQSVEIGLRLVRARIELGDTDGAFADLDSARGFTDWRIDWHRGLAALRADRPAEARAAFDAVYSELPGEPAARLALAAATELDGDPRGAEPRYERVWLTDRDFVSAAFGLARMRLARGERAGCVSVLDEVPDSSSQYLVAQVAAVRAKVGAELAHVLETDLLDASGRLQRLRLDVERNAWLAVEMLERSLAWVGHSGRTSGSQVLGHELSERSLRLGLEQAYRALAKMAPDPESRVGWVDRANTVRPRTWV</sequence>
<gene>
    <name evidence="11" type="ORF">Voc01_086040</name>
</gene>
<dbReference type="SUPFAM" id="SSF48452">
    <property type="entry name" value="TPR-like"/>
    <property type="match status" value="1"/>
</dbReference>
<evidence type="ECO:0000256" key="3">
    <source>
        <dbReference type="ARBA" id="ARBA00022679"/>
    </source>
</evidence>
<reference evidence="11" key="1">
    <citation type="submission" date="2021-01" db="EMBL/GenBank/DDBJ databases">
        <title>Whole genome shotgun sequence of Virgisporangium ochraceum NBRC 16418.</title>
        <authorList>
            <person name="Komaki H."/>
            <person name="Tamura T."/>
        </authorList>
    </citation>
    <scope>NUCLEOTIDE SEQUENCE</scope>
    <source>
        <strain evidence="11">NBRC 16418</strain>
    </source>
</reference>
<name>A0A8J4A350_9ACTN</name>
<dbReference type="InterPro" id="IPR031636">
    <property type="entry name" value="PknG_TPR"/>
</dbReference>
<protein>
    <recommendedName>
        <fullName evidence="1">non-specific serine/threonine protein kinase</fullName>
        <ecNumber evidence="1">2.7.11.1</ecNumber>
    </recommendedName>
</protein>
<dbReference type="Proteomes" id="UP000635606">
    <property type="component" value="Unassembled WGS sequence"/>
</dbReference>
<evidence type="ECO:0000256" key="5">
    <source>
        <dbReference type="ARBA" id="ARBA00022777"/>
    </source>
</evidence>
<dbReference type="Gene3D" id="1.10.510.10">
    <property type="entry name" value="Transferase(Phosphotransferase) domain 1"/>
    <property type="match status" value="1"/>
</dbReference>
<dbReference type="Pfam" id="PF00069">
    <property type="entry name" value="Pkinase"/>
    <property type="match status" value="1"/>
</dbReference>
<dbReference type="GO" id="GO:0005524">
    <property type="term" value="F:ATP binding"/>
    <property type="evidence" value="ECO:0007669"/>
    <property type="project" value="UniProtKB-KW"/>
</dbReference>
<dbReference type="Gene3D" id="3.30.200.20">
    <property type="entry name" value="Phosphorylase Kinase, domain 1"/>
    <property type="match status" value="1"/>
</dbReference>
<evidence type="ECO:0000259" key="10">
    <source>
        <dbReference type="PROSITE" id="PS50011"/>
    </source>
</evidence>
<dbReference type="InterPro" id="IPR011990">
    <property type="entry name" value="TPR-like_helical_dom_sf"/>
</dbReference>
<evidence type="ECO:0000313" key="12">
    <source>
        <dbReference type="Proteomes" id="UP000635606"/>
    </source>
</evidence>
<feature type="region of interest" description="Disordered" evidence="9">
    <location>
        <begin position="103"/>
        <end position="147"/>
    </location>
</feature>
<dbReference type="SUPFAM" id="SSF56112">
    <property type="entry name" value="Protein kinase-like (PK-like)"/>
    <property type="match status" value="1"/>
</dbReference>
<dbReference type="Pfam" id="PF16919">
    <property type="entry name" value="PknG_rubred"/>
    <property type="match status" value="1"/>
</dbReference>
<keyword evidence="6" id="KW-0067">ATP-binding</keyword>
<feature type="compositionally biased region" description="Pro residues" evidence="9">
    <location>
        <begin position="35"/>
        <end position="53"/>
    </location>
</feature>
<keyword evidence="4" id="KW-0547">Nucleotide-binding</keyword>
<keyword evidence="5 11" id="KW-0418">Kinase</keyword>
<comment type="catalytic activity">
    <reaction evidence="8">
        <text>L-seryl-[protein] + ATP = O-phospho-L-seryl-[protein] + ADP + H(+)</text>
        <dbReference type="Rhea" id="RHEA:17989"/>
        <dbReference type="Rhea" id="RHEA-COMP:9863"/>
        <dbReference type="Rhea" id="RHEA-COMP:11604"/>
        <dbReference type="ChEBI" id="CHEBI:15378"/>
        <dbReference type="ChEBI" id="CHEBI:29999"/>
        <dbReference type="ChEBI" id="CHEBI:30616"/>
        <dbReference type="ChEBI" id="CHEBI:83421"/>
        <dbReference type="ChEBI" id="CHEBI:456216"/>
        <dbReference type="EC" id="2.7.11.1"/>
    </reaction>
</comment>
<dbReference type="Gene3D" id="1.25.40.10">
    <property type="entry name" value="Tetratricopeptide repeat domain"/>
    <property type="match status" value="1"/>
</dbReference>
<keyword evidence="3" id="KW-0808">Transferase</keyword>
<dbReference type="EMBL" id="BOPH01000122">
    <property type="protein sequence ID" value="GIJ73687.1"/>
    <property type="molecule type" value="Genomic_DNA"/>
</dbReference>
<dbReference type="GO" id="GO:0004674">
    <property type="term" value="F:protein serine/threonine kinase activity"/>
    <property type="evidence" value="ECO:0007669"/>
    <property type="project" value="UniProtKB-KW"/>
</dbReference>
<evidence type="ECO:0000256" key="2">
    <source>
        <dbReference type="ARBA" id="ARBA00022527"/>
    </source>
</evidence>
<feature type="compositionally biased region" description="Low complexity" evidence="9">
    <location>
        <begin position="25"/>
        <end position="34"/>
    </location>
</feature>
<feature type="compositionally biased region" description="Low complexity" evidence="9">
    <location>
        <begin position="103"/>
        <end position="126"/>
    </location>
</feature>
<dbReference type="InterPro" id="IPR000719">
    <property type="entry name" value="Prot_kinase_dom"/>
</dbReference>
<evidence type="ECO:0000256" key="9">
    <source>
        <dbReference type="SAM" id="MobiDB-lite"/>
    </source>
</evidence>
<evidence type="ECO:0000256" key="8">
    <source>
        <dbReference type="ARBA" id="ARBA00048679"/>
    </source>
</evidence>
<dbReference type="AlphaFoldDB" id="A0A8J4A350"/>
<proteinExistence type="predicted"/>
<keyword evidence="2" id="KW-0723">Serine/threonine-protein kinase</keyword>
<feature type="region of interest" description="Disordered" evidence="9">
    <location>
        <begin position="1"/>
        <end position="89"/>
    </location>
</feature>
<evidence type="ECO:0000256" key="6">
    <source>
        <dbReference type="ARBA" id="ARBA00022840"/>
    </source>
</evidence>
<dbReference type="InterPro" id="IPR011009">
    <property type="entry name" value="Kinase-like_dom_sf"/>
</dbReference>
<accession>A0A8J4A350</accession>
<evidence type="ECO:0000256" key="7">
    <source>
        <dbReference type="ARBA" id="ARBA00047899"/>
    </source>
</evidence>
<dbReference type="PROSITE" id="PS50011">
    <property type="entry name" value="PROTEIN_KINASE_DOM"/>
    <property type="match status" value="1"/>
</dbReference>
<evidence type="ECO:0000256" key="1">
    <source>
        <dbReference type="ARBA" id="ARBA00012513"/>
    </source>
</evidence>